<dbReference type="Pfam" id="PF02885">
    <property type="entry name" value="Glycos_trans_3N"/>
    <property type="match status" value="1"/>
</dbReference>
<dbReference type="InterPro" id="IPR000312">
    <property type="entry name" value="Glycosyl_Trfase_fam3"/>
</dbReference>
<feature type="domain" description="Glycosyl transferase family 3 N-terminal" evidence="11">
    <location>
        <begin position="6"/>
        <end position="64"/>
    </location>
</feature>
<organism evidence="12 13">
    <name type="scientific">Legionella busanensis</name>
    <dbReference type="NCBI Taxonomy" id="190655"/>
    <lineage>
        <taxon>Bacteria</taxon>
        <taxon>Pseudomonadati</taxon>
        <taxon>Pseudomonadota</taxon>
        <taxon>Gammaproteobacteria</taxon>
        <taxon>Legionellales</taxon>
        <taxon>Legionellaceae</taxon>
        <taxon>Legionella</taxon>
    </lineage>
</organism>
<feature type="binding site" evidence="9">
    <location>
        <position position="226"/>
    </location>
    <ligand>
        <name>Mg(2+)</name>
        <dbReference type="ChEBI" id="CHEBI:18420"/>
        <label>1</label>
    </ligand>
</feature>
<dbReference type="NCBIfam" id="TIGR01245">
    <property type="entry name" value="trpD"/>
    <property type="match status" value="1"/>
</dbReference>
<protein>
    <recommendedName>
        <fullName evidence="9">Anthranilate phosphoribosyltransferase</fullName>
        <ecNumber evidence="9">2.4.2.18</ecNumber>
    </recommendedName>
</protein>
<keyword evidence="9" id="KW-0479">Metal-binding</keyword>
<dbReference type="PANTHER" id="PTHR43285:SF2">
    <property type="entry name" value="ANTHRANILATE PHOSPHORIBOSYLTRANSFERASE"/>
    <property type="match status" value="1"/>
</dbReference>
<dbReference type="Gene3D" id="3.40.1030.10">
    <property type="entry name" value="Nucleoside phosphorylase/phosphoribosyltransferase catalytic domain"/>
    <property type="match status" value="1"/>
</dbReference>
<dbReference type="SUPFAM" id="SSF47648">
    <property type="entry name" value="Nucleoside phosphorylase/phosphoribosyltransferase N-terminal domain"/>
    <property type="match status" value="1"/>
</dbReference>
<keyword evidence="6 9" id="KW-0057">Aromatic amino acid biosynthesis</keyword>
<dbReference type="GO" id="GO:0004048">
    <property type="term" value="F:anthranilate phosphoribosyltransferase activity"/>
    <property type="evidence" value="ECO:0007669"/>
    <property type="project" value="UniProtKB-UniRule"/>
</dbReference>
<dbReference type="Pfam" id="PF00591">
    <property type="entry name" value="Glycos_transf_3"/>
    <property type="match status" value="1"/>
</dbReference>
<feature type="binding site" evidence="9">
    <location>
        <position position="225"/>
    </location>
    <ligand>
        <name>Mg(2+)</name>
        <dbReference type="ChEBI" id="CHEBI:18420"/>
        <label>2</label>
    </ligand>
</feature>
<comment type="catalytic activity">
    <reaction evidence="7 9">
        <text>N-(5-phospho-beta-D-ribosyl)anthranilate + diphosphate = 5-phospho-alpha-D-ribose 1-diphosphate + anthranilate</text>
        <dbReference type="Rhea" id="RHEA:11768"/>
        <dbReference type="ChEBI" id="CHEBI:16567"/>
        <dbReference type="ChEBI" id="CHEBI:18277"/>
        <dbReference type="ChEBI" id="CHEBI:33019"/>
        <dbReference type="ChEBI" id="CHEBI:58017"/>
        <dbReference type="EC" id="2.4.2.18"/>
    </reaction>
</comment>
<dbReference type="GO" id="GO:0000162">
    <property type="term" value="P:L-tryptophan biosynthetic process"/>
    <property type="evidence" value="ECO:0007669"/>
    <property type="project" value="UniProtKB-UniRule"/>
</dbReference>
<dbReference type="EMBL" id="UGOD01000001">
    <property type="protein sequence ID" value="STX51145.1"/>
    <property type="molecule type" value="Genomic_DNA"/>
</dbReference>
<keyword evidence="2 9" id="KW-0028">Amino-acid biosynthesis</keyword>
<feature type="binding site" evidence="9">
    <location>
        <position position="80"/>
    </location>
    <ligand>
        <name>anthranilate</name>
        <dbReference type="ChEBI" id="CHEBI:16567"/>
        <label>1</label>
    </ligand>
</feature>
<dbReference type="EC" id="2.4.2.18" evidence="9"/>
<keyword evidence="3 9" id="KW-0328">Glycosyltransferase</keyword>
<comment type="function">
    <text evidence="9">Catalyzes the transfer of the phosphoribosyl group of 5-phosphorylribose-1-pyrophosphate (PRPP) to anthranilate to yield N-(5'-phosphoribosyl)-anthranilate (PRA).</text>
</comment>
<evidence type="ECO:0000256" key="7">
    <source>
        <dbReference type="ARBA" id="ARBA00052328"/>
    </source>
</evidence>
<evidence type="ECO:0000313" key="13">
    <source>
        <dbReference type="Proteomes" id="UP000254794"/>
    </source>
</evidence>
<evidence type="ECO:0000256" key="8">
    <source>
        <dbReference type="ARBA" id="ARBA00061188"/>
    </source>
</evidence>
<accession>A0A378JIX0</accession>
<evidence type="ECO:0000256" key="4">
    <source>
        <dbReference type="ARBA" id="ARBA00022679"/>
    </source>
</evidence>
<evidence type="ECO:0000259" key="11">
    <source>
        <dbReference type="Pfam" id="PF02885"/>
    </source>
</evidence>
<dbReference type="SUPFAM" id="SSF52418">
    <property type="entry name" value="Nucleoside phosphorylase/phosphoribosyltransferase catalytic domain"/>
    <property type="match status" value="1"/>
</dbReference>
<dbReference type="Gene3D" id="1.20.970.10">
    <property type="entry name" value="Transferase, Pyrimidine Nucleoside Phosphorylase, Chain C"/>
    <property type="match status" value="1"/>
</dbReference>
<evidence type="ECO:0000256" key="2">
    <source>
        <dbReference type="ARBA" id="ARBA00022605"/>
    </source>
</evidence>
<feature type="binding site" evidence="9">
    <location>
        <begin position="90"/>
        <end position="93"/>
    </location>
    <ligand>
        <name>5-phospho-alpha-D-ribose 1-diphosphate</name>
        <dbReference type="ChEBI" id="CHEBI:58017"/>
    </ligand>
</feature>
<comment type="similarity">
    <text evidence="8">In the C-terminal section; belongs to the anthranilate phosphoribosyltransferase family.</text>
</comment>
<feature type="binding site" evidence="9">
    <location>
        <begin position="108"/>
        <end position="116"/>
    </location>
    <ligand>
        <name>5-phospho-alpha-D-ribose 1-diphosphate</name>
        <dbReference type="ChEBI" id="CHEBI:58017"/>
    </ligand>
</feature>
<dbReference type="Proteomes" id="UP000254794">
    <property type="component" value="Unassembled WGS sequence"/>
</dbReference>
<dbReference type="InterPro" id="IPR005940">
    <property type="entry name" value="Anthranilate_Pribosyl_Tfrase"/>
</dbReference>
<dbReference type="RefSeq" id="WP_115330797.1">
    <property type="nucleotide sequence ID" value="NZ_CAAAHP010000001.1"/>
</dbReference>
<feature type="binding site" evidence="9">
    <location>
        <begin position="83"/>
        <end position="84"/>
    </location>
    <ligand>
        <name>5-phospho-alpha-D-ribose 1-diphosphate</name>
        <dbReference type="ChEBI" id="CHEBI:58017"/>
    </ligand>
</feature>
<keyword evidence="4 9" id="KW-0808">Transferase</keyword>
<dbReference type="GO" id="GO:0005829">
    <property type="term" value="C:cytosol"/>
    <property type="evidence" value="ECO:0007669"/>
    <property type="project" value="TreeGrafter"/>
</dbReference>
<feature type="binding site" evidence="9">
    <location>
        <position position="88"/>
    </location>
    <ligand>
        <name>5-phospho-alpha-D-ribose 1-diphosphate</name>
        <dbReference type="ChEBI" id="CHEBI:58017"/>
    </ligand>
</feature>
<dbReference type="OrthoDB" id="9806430at2"/>
<comment type="pathway">
    <text evidence="1 9">Amino-acid biosynthesis; L-tryptophan biosynthesis; L-tryptophan from chorismate: step 2/5.</text>
</comment>
<dbReference type="InterPro" id="IPR035902">
    <property type="entry name" value="Nuc_phospho_transferase"/>
</dbReference>
<dbReference type="FunFam" id="3.40.1030.10:FF:000002">
    <property type="entry name" value="Anthranilate phosphoribosyltransferase"/>
    <property type="match status" value="1"/>
</dbReference>
<keyword evidence="13" id="KW-1185">Reference proteome</keyword>
<evidence type="ECO:0000256" key="3">
    <source>
        <dbReference type="ARBA" id="ARBA00022676"/>
    </source>
</evidence>
<feature type="binding site" evidence="9">
    <location>
        <position position="92"/>
    </location>
    <ligand>
        <name>Mg(2+)</name>
        <dbReference type="ChEBI" id="CHEBI:18420"/>
        <label>1</label>
    </ligand>
</feature>
<dbReference type="UniPathway" id="UPA00035">
    <property type="reaction ID" value="UER00041"/>
</dbReference>
<comment type="subunit">
    <text evidence="9">Homodimer.</text>
</comment>
<evidence type="ECO:0000256" key="1">
    <source>
        <dbReference type="ARBA" id="ARBA00004907"/>
    </source>
</evidence>
<feature type="domain" description="Glycosyl transferase family 3" evidence="10">
    <location>
        <begin position="73"/>
        <end position="323"/>
    </location>
</feature>
<dbReference type="PANTHER" id="PTHR43285">
    <property type="entry name" value="ANTHRANILATE PHOSPHORIBOSYLTRANSFERASE"/>
    <property type="match status" value="1"/>
</dbReference>
<feature type="binding site" evidence="9">
    <location>
        <position position="111"/>
    </location>
    <ligand>
        <name>anthranilate</name>
        <dbReference type="ChEBI" id="CHEBI:16567"/>
        <label>1</label>
    </ligand>
</feature>
<evidence type="ECO:0000256" key="5">
    <source>
        <dbReference type="ARBA" id="ARBA00022822"/>
    </source>
</evidence>
<comment type="similarity">
    <text evidence="9">Belongs to the anthranilate phosphoribosyltransferase family.</text>
</comment>
<comment type="cofactor">
    <cofactor evidence="9">
        <name>Mg(2+)</name>
        <dbReference type="ChEBI" id="CHEBI:18420"/>
    </cofactor>
    <text evidence="9">Binds 2 magnesium ions per monomer.</text>
</comment>
<feature type="binding site" evidence="9">
    <location>
        <position position="166"/>
    </location>
    <ligand>
        <name>anthranilate</name>
        <dbReference type="ChEBI" id="CHEBI:16567"/>
        <label>2</label>
    </ligand>
</feature>
<feature type="binding site" evidence="9">
    <location>
        <position position="226"/>
    </location>
    <ligand>
        <name>Mg(2+)</name>
        <dbReference type="ChEBI" id="CHEBI:18420"/>
        <label>2</label>
    </ligand>
</feature>
<evidence type="ECO:0000259" key="10">
    <source>
        <dbReference type="Pfam" id="PF00591"/>
    </source>
</evidence>
<evidence type="ECO:0000313" key="12">
    <source>
        <dbReference type="EMBL" id="STX51145.1"/>
    </source>
</evidence>
<evidence type="ECO:0000256" key="6">
    <source>
        <dbReference type="ARBA" id="ARBA00023141"/>
    </source>
</evidence>
<keyword evidence="9" id="KW-0460">Magnesium</keyword>
<feature type="binding site" evidence="9">
    <location>
        <position position="120"/>
    </location>
    <ligand>
        <name>5-phospho-alpha-D-ribose 1-diphosphate</name>
        <dbReference type="ChEBI" id="CHEBI:58017"/>
    </ligand>
</feature>
<dbReference type="InterPro" id="IPR036320">
    <property type="entry name" value="Glycosyl_Trfase_fam3_N_dom_sf"/>
</dbReference>
<dbReference type="AlphaFoldDB" id="A0A378JIX0"/>
<dbReference type="HAMAP" id="MF_00211">
    <property type="entry name" value="TrpD"/>
    <property type="match status" value="1"/>
</dbReference>
<keyword evidence="5 9" id="KW-0822">Tryptophan biosynthesis</keyword>
<dbReference type="GO" id="GO:0000287">
    <property type="term" value="F:magnesium ion binding"/>
    <property type="evidence" value="ECO:0007669"/>
    <property type="project" value="UniProtKB-UniRule"/>
</dbReference>
<evidence type="ECO:0000256" key="9">
    <source>
        <dbReference type="HAMAP-Rule" id="MF_00211"/>
    </source>
</evidence>
<sequence>MKLAKIFEHLINKEDLTFTEMQGVISACIEDKISDAEIGAFLVLMRAKGETIDELTAAAKTIQSAMRTINLGDDVIDLAGTGGDGKHTFNISTACSIVAAAAGAKVAKHGNYSVSSSSGSADLLLEAGFNIKLSDEQLKCCLQQNNICFLFTPHFNQAAQRVKEVRKQLGIKTFFNLLGPVLNPAKVKKQVIGVFSKTWQEKLLNVLVNLGGKRIIILHSEDGLDEISIAAPTQIIEYCNGKQFTWSINPRDFNCYHSNLNDIIVNSSAQSLDLIEHVFKGEKGAAYDSILLNTAIALYCAEIVSDFKSGVELAAATINNGAAERQFLQFRDFTRNVT</sequence>
<dbReference type="InterPro" id="IPR017459">
    <property type="entry name" value="Glycosyl_Trfase_fam3_N_dom"/>
</dbReference>
<name>A0A378JIX0_9GAMM</name>
<gene>
    <name evidence="9 12" type="primary">trpD</name>
    <name evidence="12" type="ORF">NCTC13316_01237</name>
</gene>
<comment type="caution">
    <text evidence="9">Lacks conserved residue(s) required for the propagation of feature annotation.</text>
</comment>
<feature type="binding site" evidence="9">
    <location>
        <position position="80"/>
    </location>
    <ligand>
        <name>5-phospho-alpha-D-ribose 1-diphosphate</name>
        <dbReference type="ChEBI" id="CHEBI:58017"/>
    </ligand>
</feature>
<proteinExistence type="inferred from homology"/>
<reference evidence="12 13" key="1">
    <citation type="submission" date="2018-06" db="EMBL/GenBank/DDBJ databases">
        <authorList>
            <consortium name="Pathogen Informatics"/>
            <person name="Doyle S."/>
        </authorList>
    </citation>
    <scope>NUCLEOTIDE SEQUENCE [LARGE SCALE GENOMIC DNA]</scope>
    <source>
        <strain evidence="12 13">NCTC13316</strain>
    </source>
</reference>